<dbReference type="PROSITE" id="PS51935">
    <property type="entry name" value="NLPC_P60"/>
    <property type="match status" value="1"/>
</dbReference>
<dbReference type="GO" id="GO:0006508">
    <property type="term" value="P:proteolysis"/>
    <property type="evidence" value="ECO:0007669"/>
    <property type="project" value="UniProtKB-KW"/>
</dbReference>
<dbReference type="SUPFAM" id="SSF54001">
    <property type="entry name" value="Cysteine proteinases"/>
    <property type="match status" value="1"/>
</dbReference>
<evidence type="ECO:0000256" key="3">
    <source>
        <dbReference type="ARBA" id="ARBA00022801"/>
    </source>
</evidence>
<feature type="coiled-coil region" evidence="5">
    <location>
        <begin position="59"/>
        <end position="107"/>
    </location>
</feature>
<evidence type="ECO:0000256" key="5">
    <source>
        <dbReference type="SAM" id="Coils"/>
    </source>
</evidence>
<organism evidence="8 9">
    <name type="scientific">Nonomuraea soli</name>
    <dbReference type="NCBI Taxonomy" id="1032476"/>
    <lineage>
        <taxon>Bacteria</taxon>
        <taxon>Bacillati</taxon>
        <taxon>Actinomycetota</taxon>
        <taxon>Actinomycetes</taxon>
        <taxon>Streptosporangiales</taxon>
        <taxon>Streptosporangiaceae</taxon>
        <taxon>Nonomuraea</taxon>
    </lineage>
</organism>
<dbReference type="GO" id="GO:0008234">
    <property type="term" value="F:cysteine-type peptidase activity"/>
    <property type="evidence" value="ECO:0007669"/>
    <property type="project" value="UniProtKB-KW"/>
</dbReference>
<dbReference type="InterPro" id="IPR051794">
    <property type="entry name" value="PG_Endopeptidase_C40"/>
</dbReference>
<keyword evidence="9" id="KW-1185">Reference proteome</keyword>
<evidence type="ECO:0000256" key="4">
    <source>
        <dbReference type="ARBA" id="ARBA00022807"/>
    </source>
</evidence>
<dbReference type="EMBL" id="JACDUR010000003">
    <property type="protein sequence ID" value="MBA2892196.1"/>
    <property type="molecule type" value="Genomic_DNA"/>
</dbReference>
<keyword evidence="2" id="KW-0645">Protease</keyword>
<reference evidence="8 9" key="1">
    <citation type="submission" date="2020-07" db="EMBL/GenBank/DDBJ databases">
        <title>Genomic Encyclopedia of Type Strains, Phase IV (KMG-IV): sequencing the most valuable type-strain genomes for metagenomic binning, comparative biology and taxonomic classification.</title>
        <authorList>
            <person name="Goeker M."/>
        </authorList>
    </citation>
    <scope>NUCLEOTIDE SEQUENCE [LARGE SCALE GENOMIC DNA]</scope>
    <source>
        <strain evidence="8 9">DSM 45533</strain>
    </source>
</reference>
<keyword evidence="3 8" id="KW-0378">Hydrolase</keyword>
<comment type="similarity">
    <text evidence="1">Belongs to the peptidase C40 family.</text>
</comment>
<dbReference type="Gene3D" id="3.90.1720.10">
    <property type="entry name" value="endopeptidase domain like (from Nostoc punctiforme)"/>
    <property type="match status" value="1"/>
</dbReference>
<dbReference type="Pfam" id="PF00877">
    <property type="entry name" value="NLPC_P60"/>
    <property type="match status" value="1"/>
</dbReference>
<evidence type="ECO:0000256" key="6">
    <source>
        <dbReference type="SAM" id="MobiDB-lite"/>
    </source>
</evidence>
<evidence type="ECO:0000313" key="8">
    <source>
        <dbReference type="EMBL" id="MBA2892196.1"/>
    </source>
</evidence>
<feature type="region of interest" description="Disordered" evidence="6">
    <location>
        <begin position="1"/>
        <end position="23"/>
    </location>
</feature>
<accession>A0A7W0HR26</accession>
<evidence type="ECO:0000256" key="1">
    <source>
        <dbReference type="ARBA" id="ARBA00007074"/>
    </source>
</evidence>
<keyword evidence="4" id="KW-0788">Thiol protease</keyword>
<dbReference type="Proteomes" id="UP000530928">
    <property type="component" value="Unassembled WGS sequence"/>
</dbReference>
<dbReference type="InterPro" id="IPR038765">
    <property type="entry name" value="Papain-like_cys_pep_sf"/>
</dbReference>
<feature type="domain" description="NlpC/P60" evidence="7">
    <location>
        <begin position="234"/>
        <end position="350"/>
    </location>
</feature>
<feature type="compositionally biased region" description="Basic residues" evidence="6">
    <location>
        <begin position="1"/>
        <end position="16"/>
    </location>
</feature>
<dbReference type="RefSeq" id="WP_312894467.1">
    <property type="nucleotide sequence ID" value="NZ_BAABAM010000002.1"/>
</dbReference>
<dbReference type="AlphaFoldDB" id="A0A7W0HR26"/>
<evidence type="ECO:0000313" key="9">
    <source>
        <dbReference type="Proteomes" id="UP000530928"/>
    </source>
</evidence>
<gene>
    <name evidence="8" type="ORF">HNR30_003537</name>
</gene>
<protein>
    <submittedName>
        <fullName evidence="8">Cell wall-associated NlpC family hydrolase</fullName>
    </submittedName>
</protein>
<proteinExistence type="inferred from homology"/>
<name>A0A7W0HR26_9ACTN</name>
<sequence>MKRTRGRGGKSAGKHARPPEHPALAVRRGRRIVAVCAALMALTVALPLGSAAADPEPTINELAKQAEELHTQIGQLTEQYNGQRVKLKDAEKTSAEAQKTLASRQRELATKRRTAMLLAQSAYISGGFDHALAFSQKGDPDAFLDSAATTSALEEQHSGQLKEVAQAMSKATQAEKDATAKISQVQELISDLDGRRDKIVKLVAKVESRLYSDALAQASNRGRAVRVNLPIIGSGKAAEAVRWALTQQLKPYVWGAEGPNSYDCSGLVMAAYQKVGISLPHYTGDLWTAGRHVSKEELRPGDLVFFYSDLHHVGIYVGGGMMVHAPQTGDVVRLAPIGRRPWAGAVRIAD</sequence>
<comment type="caution">
    <text evidence="8">The sequence shown here is derived from an EMBL/GenBank/DDBJ whole genome shotgun (WGS) entry which is preliminary data.</text>
</comment>
<evidence type="ECO:0000259" key="7">
    <source>
        <dbReference type="PROSITE" id="PS51935"/>
    </source>
</evidence>
<dbReference type="InterPro" id="IPR000064">
    <property type="entry name" value="NLP_P60_dom"/>
</dbReference>
<keyword evidence="5" id="KW-0175">Coiled coil</keyword>
<dbReference type="PANTHER" id="PTHR47359">
    <property type="entry name" value="PEPTIDOGLYCAN DL-ENDOPEPTIDASE CWLO"/>
    <property type="match status" value="1"/>
</dbReference>
<evidence type="ECO:0000256" key="2">
    <source>
        <dbReference type="ARBA" id="ARBA00022670"/>
    </source>
</evidence>
<dbReference type="PANTHER" id="PTHR47359:SF3">
    <property type="entry name" value="NLP_P60 DOMAIN-CONTAINING PROTEIN-RELATED"/>
    <property type="match status" value="1"/>
</dbReference>
<dbReference type="Gene3D" id="6.10.250.3150">
    <property type="match status" value="1"/>
</dbReference>